<dbReference type="Proteomes" id="UP001597469">
    <property type="component" value="Unassembled WGS sequence"/>
</dbReference>
<dbReference type="Pfam" id="PF00535">
    <property type="entry name" value="Glycos_transf_2"/>
    <property type="match status" value="1"/>
</dbReference>
<dbReference type="RefSeq" id="WP_381525891.1">
    <property type="nucleotide sequence ID" value="NZ_JBHULN010000016.1"/>
</dbReference>
<evidence type="ECO:0000259" key="1">
    <source>
        <dbReference type="Pfam" id="PF00535"/>
    </source>
</evidence>
<dbReference type="EMBL" id="JBHULN010000016">
    <property type="protein sequence ID" value="MFD2573295.1"/>
    <property type="molecule type" value="Genomic_DNA"/>
</dbReference>
<dbReference type="Gene3D" id="3.90.550.10">
    <property type="entry name" value="Spore Coat Polysaccharide Biosynthesis Protein SpsA, Chain A"/>
    <property type="match status" value="1"/>
</dbReference>
<feature type="domain" description="Glycosyltransferase 2-like" evidence="1">
    <location>
        <begin position="5"/>
        <end position="145"/>
    </location>
</feature>
<accession>A0ABW5M8J3</accession>
<name>A0ABW5M8J3_9BACT</name>
<dbReference type="PANTHER" id="PTHR43685:SF2">
    <property type="entry name" value="GLYCOSYLTRANSFERASE 2-LIKE DOMAIN-CONTAINING PROTEIN"/>
    <property type="match status" value="1"/>
</dbReference>
<evidence type="ECO:0000313" key="2">
    <source>
        <dbReference type="EMBL" id="MFD2573295.1"/>
    </source>
</evidence>
<dbReference type="PANTHER" id="PTHR43685">
    <property type="entry name" value="GLYCOSYLTRANSFERASE"/>
    <property type="match status" value="1"/>
</dbReference>
<dbReference type="InterPro" id="IPR029044">
    <property type="entry name" value="Nucleotide-diphossugar_trans"/>
</dbReference>
<comment type="caution">
    <text evidence="2">The sequence shown here is derived from an EMBL/GenBank/DDBJ whole genome shotgun (WGS) entry which is preliminary data.</text>
</comment>
<evidence type="ECO:0000313" key="3">
    <source>
        <dbReference type="Proteomes" id="UP001597469"/>
    </source>
</evidence>
<proteinExistence type="predicted"/>
<dbReference type="InterPro" id="IPR001173">
    <property type="entry name" value="Glyco_trans_2-like"/>
</dbReference>
<dbReference type="InterPro" id="IPR050834">
    <property type="entry name" value="Glycosyltransf_2"/>
</dbReference>
<organism evidence="2 3">
    <name type="scientific">Spirosoma soli</name>
    <dbReference type="NCBI Taxonomy" id="1770529"/>
    <lineage>
        <taxon>Bacteria</taxon>
        <taxon>Pseudomonadati</taxon>
        <taxon>Bacteroidota</taxon>
        <taxon>Cytophagia</taxon>
        <taxon>Cytophagales</taxon>
        <taxon>Cytophagaceae</taxon>
        <taxon>Spirosoma</taxon>
    </lineage>
</organism>
<keyword evidence="3" id="KW-1185">Reference proteome</keyword>
<dbReference type="CDD" id="cd00761">
    <property type="entry name" value="Glyco_tranf_GTA_type"/>
    <property type="match status" value="1"/>
</dbReference>
<dbReference type="SUPFAM" id="SSF53448">
    <property type="entry name" value="Nucleotide-diphospho-sugar transferases"/>
    <property type="match status" value="1"/>
</dbReference>
<gene>
    <name evidence="2" type="ORF">ACFSUS_21820</name>
</gene>
<sequence length="319" mass="35587">MIKVSILIPTYKRPVLVVEAIQSCLNQTYAPYEIIIGDDSPDELTKSVVEQLQTTSSIAIKHIHNKPSLGQEHNVNRLFDLASGDKIMLLHDDDLLVPDALETLVNCYINDPTISVAYGKQYIISNDGVISKKSSRTFNEAFYRTEQYEGSKLTSLEAGLVQQFPNNAYLINADLAKKVKYRPIGEACDFDFGFRVGQTGEKIHFVNKFTAKYRLSAVAVSTNPRNESGLISYLMVKDTAVPQESIKYKDAWLKSRAGVAVGQAISNGKIDLAIDIFLSKYHFAKMFTPGGVKRFGRIVLSGHFLKMFTGLLGRRKSFT</sequence>
<reference evidence="3" key="1">
    <citation type="journal article" date="2019" name="Int. J. Syst. Evol. Microbiol.">
        <title>The Global Catalogue of Microorganisms (GCM) 10K type strain sequencing project: providing services to taxonomists for standard genome sequencing and annotation.</title>
        <authorList>
            <consortium name="The Broad Institute Genomics Platform"/>
            <consortium name="The Broad Institute Genome Sequencing Center for Infectious Disease"/>
            <person name="Wu L."/>
            <person name="Ma J."/>
        </authorList>
    </citation>
    <scope>NUCLEOTIDE SEQUENCE [LARGE SCALE GENOMIC DNA]</scope>
    <source>
        <strain evidence="3">KCTC 42805</strain>
    </source>
</reference>
<protein>
    <submittedName>
        <fullName evidence="2">Glycosyltransferase family 2 protein</fullName>
    </submittedName>
</protein>